<gene>
    <name evidence="1" type="ORF">V6668_32100</name>
</gene>
<dbReference type="EMBL" id="CP145894">
    <property type="protein sequence ID" value="WWP24118.1"/>
    <property type="molecule type" value="Genomic_DNA"/>
</dbReference>
<keyword evidence="1" id="KW-0614">Plasmid</keyword>
<proteinExistence type="predicted"/>
<geneLocation type="plasmid" evidence="1 2">
    <name>pY5S7-2</name>
</geneLocation>
<dbReference type="AlphaFoldDB" id="A0ABD8B316"/>
<evidence type="ECO:0000313" key="2">
    <source>
        <dbReference type="Proteomes" id="UP001364764"/>
    </source>
</evidence>
<dbReference type="Proteomes" id="UP001364764">
    <property type="component" value="Plasmid pY5S7-2"/>
</dbReference>
<evidence type="ECO:0000313" key="1">
    <source>
        <dbReference type="EMBL" id="WWP24118.1"/>
    </source>
</evidence>
<protein>
    <submittedName>
        <fullName evidence="1">Uncharacterized protein</fullName>
    </submittedName>
</protein>
<reference evidence="1 2" key="1">
    <citation type="submission" date="2024-02" db="EMBL/GenBank/DDBJ databases">
        <title>Complete sequences of two Paenibacillus sp. strains and one Lysinibacillus strain isolated from the environment on STAA medium highlight biotechnological potential.</title>
        <authorList>
            <person name="Attere S.A."/>
            <person name="Piche L.C."/>
            <person name="Intertaglia L."/>
            <person name="Lami R."/>
            <person name="Charette S.J."/>
            <person name="Vincent A.T."/>
        </authorList>
    </citation>
    <scope>NUCLEOTIDE SEQUENCE [LARGE SCALE GENOMIC DNA]</scope>
    <source>
        <strain evidence="1 2">Y5S-7</strain>
        <plasmid evidence="1 2">pY5S7-2</plasmid>
    </source>
</reference>
<dbReference type="RefSeq" id="WP_338709207.1">
    <property type="nucleotide sequence ID" value="NZ_CP145894.1"/>
</dbReference>
<name>A0ABD8B316_PAEAM</name>
<accession>A0ABD8B316</accession>
<sequence>MPSSYTISVTKSVDLTSLKPFKIDVTIHFQDSVFKERISNIVKDRGYALVFFVYNEHLMLKIAKKLFKKKGQLSVWVEPGNSNEILTDCFDPDSMVYSFKDKETQEDSMLKVENALKEILDKEFCEYRKLMQTI</sequence>
<organism evidence="1 2">
    <name type="scientific">Paenibacillus amylolyticus</name>
    <dbReference type="NCBI Taxonomy" id="1451"/>
    <lineage>
        <taxon>Bacteria</taxon>
        <taxon>Bacillati</taxon>
        <taxon>Bacillota</taxon>
        <taxon>Bacilli</taxon>
        <taxon>Bacillales</taxon>
        <taxon>Paenibacillaceae</taxon>
        <taxon>Paenibacillus</taxon>
    </lineage>
</organism>
<dbReference type="GeneID" id="93480219"/>